<dbReference type="OrthoDB" id="8194961at2759"/>
<evidence type="ECO:0000313" key="2">
    <source>
        <dbReference type="EMBL" id="GFG28529.1"/>
    </source>
</evidence>
<dbReference type="InParanoid" id="A0A6L2P8J2"/>
<evidence type="ECO:0000256" key="1">
    <source>
        <dbReference type="SAM" id="MobiDB-lite"/>
    </source>
</evidence>
<keyword evidence="3" id="KW-1185">Reference proteome</keyword>
<dbReference type="AlphaFoldDB" id="A0A6L2P8J2"/>
<feature type="compositionally biased region" description="Acidic residues" evidence="1">
    <location>
        <begin position="8"/>
        <end position="19"/>
    </location>
</feature>
<protein>
    <submittedName>
        <fullName evidence="2">Uncharacterized protein</fullName>
    </submittedName>
</protein>
<name>A0A6L2P8J2_COPFO</name>
<gene>
    <name evidence="2" type="ORF">Cfor_03641</name>
</gene>
<reference evidence="3" key="1">
    <citation type="submission" date="2020-01" db="EMBL/GenBank/DDBJ databases">
        <title>Draft genome sequence of the Termite Coptotermes fromosanus.</title>
        <authorList>
            <person name="Itakura S."/>
            <person name="Yosikawa Y."/>
            <person name="Umezawa K."/>
        </authorList>
    </citation>
    <scope>NUCLEOTIDE SEQUENCE [LARGE SCALE GENOMIC DNA]</scope>
</reference>
<comment type="caution">
    <text evidence="2">The sequence shown here is derived from an EMBL/GenBank/DDBJ whole genome shotgun (WGS) entry which is preliminary data.</text>
</comment>
<evidence type="ECO:0000313" key="3">
    <source>
        <dbReference type="Proteomes" id="UP000502823"/>
    </source>
</evidence>
<accession>A0A6L2P8J2</accession>
<feature type="region of interest" description="Disordered" evidence="1">
    <location>
        <begin position="1"/>
        <end position="74"/>
    </location>
</feature>
<proteinExistence type="predicted"/>
<sequence>MDCRLPDDSDSDSDEEDALESSKEGTPTSGDARETVFESVTDAKPVADSKKKKRGTNKSSKDQAAAEQKPEGLTPLEVFTASGFDVSQIAGLNMNDTVSDMMLIAKEGGNIVSCQPETVRELVEFKQKYPNAQAIIIKTSEQQ</sequence>
<organism evidence="2 3">
    <name type="scientific">Coptotermes formosanus</name>
    <name type="common">Formosan subterranean termite</name>
    <dbReference type="NCBI Taxonomy" id="36987"/>
    <lineage>
        <taxon>Eukaryota</taxon>
        <taxon>Metazoa</taxon>
        <taxon>Ecdysozoa</taxon>
        <taxon>Arthropoda</taxon>
        <taxon>Hexapoda</taxon>
        <taxon>Insecta</taxon>
        <taxon>Pterygota</taxon>
        <taxon>Neoptera</taxon>
        <taxon>Polyneoptera</taxon>
        <taxon>Dictyoptera</taxon>
        <taxon>Blattodea</taxon>
        <taxon>Blattoidea</taxon>
        <taxon>Termitoidae</taxon>
        <taxon>Rhinotermitidae</taxon>
        <taxon>Coptotermes</taxon>
    </lineage>
</organism>
<dbReference type="Proteomes" id="UP000502823">
    <property type="component" value="Unassembled WGS sequence"/>
</dbReference>
<dbReference type="EMBL" id="BLKM01000071">
    <property type="protein sequence ID" value="GFG28529.1"/>
    <property type="molecule type" value="Genomic_DNA"/>
</dbReference>